<proteinExistence type="predicted"/>
<organism evidence="6">
    <name type="scientific">Brugia timori</name>
    <dbReference type="NCBI Taxonomy" id="42155"/>
    <lineage>
        <taxon>Eukaryota</taxon>
        <taxon>Metazoa</taxon>
        <taxon>Ecdysozoa</taxon>
        <taxon>Nematoda</taxon>
        <taxon>Chromadorea</taxon>
        <taxon>Rhabditida</taxon>
        <taxon>Spirurina</taxon>
        <taxon>Spiruromorpha</taxon>
        <taxon>Filarioidea</taxon>
        <taxon>Onchocercidae</taxon>
        <taxon>Brugia</taxon>
    </lineage>
</organism>
<evidence type="ECO:0000256" key="2">
    <source>
        <dbReference type="SAM" id="SignalP"/>
    </source>
</evidence>
<dbReference type="PANTHER" id="PTHR24036">
    <property type="entry name" value="SKELETOR-RELATED"/>
    <property type="match status" value="1"/>
</dbReference>
<reference evidence="6" key="1">
    <citation type="submission" date="2016-04" db="UniProtKB">
        <authorList>
            <consortium name="WormBaseParasite"/>
        </authorList>
    </citation>
    <scope>IDENTIFICATION</scope>
</reference>
<accession>A0A0R3QL08</accession>
<dbReference type="Proteomes" id="UP000280834">
    <property type="component" value="Unassembled WGS sequence"/>
</dbReference>
<dbReference type="EMBL" id="UZAG01015588">
    <property type="protein sequence ID" value="VDO21701.1"/>
    <property type="molecule type" value="Genomic_DNA"/>
</dbReference>
<sequence>MIPSFRSYLFAWLLTILSGAGADSNLTINSYDPEYGVYIGELPDPSDADIEGRVYIVNETTLQIINFTYNGKAPDLYFWLDRNNAPSIDGLKIPTFEFGHVYFYNLNLSKYESSKMILIAPIGSYKNAERVVLVLPGLHKISSFKSFSLFCFKFEHNFGTIPIPDTVIIPKPQFLATELRGSRYSVGSGPILIIDRRTIKIFGFTFDGDKAPDGYFFVGRGPNVAHDSGVKVLIRGRDTVGMITAMNERYRGGRDIIIDLPAEYDINHIDWLSVYCYKFRVDFGHVSIMNISQRIPPYVPPQKRFSVMIFSRNHFDDIELSKIVGWPLISLLGTDDRLNFTFQLGPPGGRRGYQFMTHARPAKYVWYVNGYLADIYLKRGVTYTFNVEGGNDKSTSDFYNPLYISDDPFGGYAKLSNDERKVREHSLVYGKIKRQVKIVAGHNPNETAGHLCLWSHDGGDDEDADKFNSFTEYRHSLKLKCTETSKTATFHFTPTAETPDTLYYQSYSTYNMGWKIHVVDDLPKDIADFVEEPYQYDIWLQQHNLLNAREGSLSASASYYHVLPSILRFVICTASAFMLQ</sequence>
<evidence type="ECO:0000313" key="5">
    <source>
        <dbReference type="Proteomes" id="UP000280834"/>
    </source>
</evidence>
<feature type="signal peptide" evidence="2">
    <location>
        <begin position="1"/>
        <end position="22"/>
    </location>
</feature>
<keyword evidence="2" id="KW-0732">Signal</keyword>
<name>A0A0R3QL08_9BILA</name>
<reference evidence="4 5" key="2">
    <citation type="submission" date="2018-11" db="EMBL/GenBank/DDBJ databases">
        <authorList>
            <consortium name="Pathogen Informatics"/>
        </authorList>
    </citation>
    <scope>NUCLEOTIDE SEQUENCE [LARGE SCALE GENOMIC DNA]</scope>
</reference>
<gene>
    <name evidence="4" type="ORF">BTMF_LOCUS6410</name>
</gene>
<evidence type="ECO:0000313" key="6">
    <source>
        <dbReference type="WBParaSite" id="BTMF_0000835901-mRNA-1"/>
    </source>
</evidence>
<evidence type="ECO:0000259" key="3">
    <source>
        <dbReference type="PROSITE" id="PS51549"/>
    </source>
</evidence>
<feature type="domain" description="DM13" evidence="3">
    <location>
        <begin position="172"/>
        <end position="289"/>
    </location>
</feature>
<dbReference type="WBParaSite" id="BTMF_0000835901-mRNA-1">
    <property type="protein sequence ID" value="BTMF_0000835901-mRNA-1"/>
    <property type="gene ID" value="BTMF_0000835901"/>
</dbReference>
<feature type="domain" description="DM13" evidence="3">
    <location>
        <begin position="36"/>
        <end position="164"/>
    </location>
</feature>
<keyword evidence="5" id="KW-1185">Reference proteome</keyword>
<evidence type="ECO:0000313" key="4">
    <source>
        <dbReference type="EMBL" id="VDO21701.1"/>
    </source>
</evidence>
<keyword evidence="1" id="KW-0677">Repeat</keyword>
<evidence type="ECO:0000256" key="1">
    <source>
        <dbReference type="ARBA" id="ARBA00022737"/>
    </source>
</evidence>
<dbReference type="InterPro" id="IPR057443">
    <property type="entry name" value="At5g54830-like"/>
</dbReference>
<dbReference type="SMART" id="SM00686">
    <property type="entry name" value="DM13"/>
    <property type="match status" value="2"/>
</dbReference>
<feature type="chain" id="PRO_5043130702" evidence="2">
    <location>
        <begin position="23"/>
        <end position="580"/>
    </location>
</feature>
<dbReference type="PROSITE" id="PS51549">
    <property type="entry name" value="DM13"/>
    <property type="match status" value="2"/>
</dbReference>
<dbReference type="Pfam" id="PF25489">
    <property type="entry name" value="At5g54830"/>
    <property type="match status" value="1"/>
</dbReference>
<dbReference type="AlphaFoldDB" id="A0A0R3QL08"/>
<dbReference type="InterPro" id="IPR052126">
    <property type="entry name" value="Spindle_Org/Thrombomodulin"/>
</dbReference>
<protein>
    <submittedName>
        <fullName evidence="6">Protein Skeletor</fullName>
    </submittedName>
</protein>
<dbReference type="InterPro" id="IPR019545">
    <property type="entry name" value="DM13_domain"/>
</dbReference>
<dbReference type="Pfam" id="PF10517">
    <property type="entry name" value="DM13"/>
    <property type="match status" value="2"/>
</dbReference>
<dbReference type="PANTHER" id="PTHR24036:SF5">
    <property type="entry name" value="THROMBOMODULIN"/>
    <property type="match status" value="1"/>
</dbReference>